<evidence type="ECO:0000256" key="1">
    <source>
        <dbReference type="SAM" id="MobiDB-lite"/>
    </source>
</evidence>
<dbReference type="Proteomes" id="UP000005870">
    <property type="component" value="Chromosome"/>
</dbReference>
<name>G7UU40_PSEUP</name>
<dbReference type="RefSeq" id="WP_014161647.1">
    <property type="nucleotide sequence ID" value="NC_016147.2"/>
</dbReference>
<sequence>MTWVPRIGWAPTVEVGSTIRRVSVGPAGQTIWKDEPAGSVENGMSPCTR</sequence>
<organism evidence="2 3">
    <name type="scientific">Pseudoxanthomonas spadix (strain BD-a59)</name>
    <dbReference type="NCBI Taxonomy" id="1045855"/>
    <lineage>
        <taxon>Bacteria</taxon>
        <taxon>Pseudomonadati</taxon>
        <taxon>Pseudomonadota</taxon>
        <taxon>Gammaproteobacteria</taxon>
        <taxon>Lysobacterales</taxon>
        <taxon>Lysobacteraceae</taxon>
        <taxon>Pseudoxanthomonas</taxon>
    </lineage>
</organism>
<evidence type="ECO:0000313" key="2">
    <source>
        <dbReference type="EMBL" id="AER57474.1"/>
    </source>
</evidence>
<gene>
    <name evidence="2" type="ordered locus">DSC_14150</name>
</gene>
<proteinExistence type="predicted"/>
<reference evidence="2 3" key="1">
    <citation type="journal article" date="2012" name="J. Bacteriol.">
        <title>Complete Genome Sequence of the BTEX-Degrading Bacterium Pseudoxanthomonas spadix BD-a59.</title>
        <authorList>
            <person name="Lee S.H."/>
            <person name="Jin H.M."/>
            <person name="Lee H.J."/>
            <person name="Kim J.M."/>
            <person name="Jeon C.O."/>
        </authorList>
    </citation>
    <scope>NUCLEOTIDE SEQUENCE [LARGE SCALE GENOMIC DNA]</scope>
    <source>
        <strain evidence="2 3">BD-a59</strain>
    </source>
</reference>
<accession>G7UU40</accession>
<feature type="region of interest" description="Disordered" evidence="1">
    <location>
        <begin position="30"/>
        <end position="49"/>
    </location>
</feature>
<dbReference type="HOGENOM" id="CLU_3139851_0_0_6"/>
<dbReference type="EMBL" id="CP003093">
    <property type="protein sequence ID" value="AER57474.1"/>
    <property type="molecule type" value="Genomic_DNA"/>
</dbReference>
<keyword evidence="3" id="KW-1185">Reference proteome</keyword>
<dbReference type="AlphaFoldDB" id="G7UU40"/>
<evidence type="ECO:0000313" key="3">
    <source>
        <dbReference type="Proteomes" id="UP000005870"/>
    </source>
</evidence>
<dbReference type="KEGG" id="psd:DSC_14150"/>
<protein>
    <submittedName>
        <fullName evidence="2">Uncharacterized protein</fullName>
    </submittedName>
</protein>